<protein>
    <submittedName>
        <fullName evidence="2">Glutathione S-transferase family protein</fullName>
    </submittedName>
</protein>
<dbReference type="AlphaFoldDB" id="A0A372LZC1"/>
<dbReference type="RefSeq" id="WP_128558409.1">
    <property type="nucleotide sequence ID" value="NZ_QUAK01000149.1"/>
</dbReference>
<evidence type="ECO:0000256" key="1">
    <source>
        <dbReference type="SAM" id="MobiDB-lite"/>
    </source>
</evidence>
<keyword evidence="2" id="KW-0808">Transferase</keyword>
<dbReference type="Pfam" id="PF13410">
    <property type="entry name" value="GST_C_2"/>
    <property type="match status" value="1"/>
</dbReference>
<dbReference type="GO" id="GO:0005737">
    <property type="term" value="C:cytoplasm"/>
    <property type="evidence" value="ECO:0007669"/>
    <property type="project" value="TreeGrafter"/>
</dbReference>
<proteinExistence type="predicted"/>
<organism evidence="2 3">
    <name type="scientific">Streptomyces triticagri</name>
    <dbReference type="NCBI Taxonomy" id="2293568"/>
    <lineage>
        <taxon>Bacteria</taxon>
        <taxon>Bacillati</taxon>
        <taxon>Actinomycetota</taxon>
        <taxon>Actinomycetes</taxon>
        <taxon>Kitasatosporales</taxon>
        <taxon>Streptomycetaceae</taxon>
        <taxon>Streptomyces</taxon>
    </lineage>
</organism>
<name>A0A372LZC1_9ACTN</name>
<dbReference type="InterPro" id="IPR036282">
    <property type="entry name" value="Glutathione-S-Trfase_C_sf"/>
</dbReference>
<dbReference type="PANTHER" id="PTHR32419:SF6">
    <property type="entry name" value="GLUTATHIONE S-TRANSFERASE OMEGA-LIKE 1-RELATED"/>
    <property type="match status" value="1"/>
</dbReference>
<reference evidence="2 3" key="1">
    <citation type="submission" date="2018-08" db="EMBL/GenBank/DDBJ databases">
        <title>Isolation, diversity and antifungal activity of Actinobacteria from wheat.</title>
        <authorList>
            <person name="Han C."/>
        </authorList>
    </citation>
    <scope>NUCLEOTIDE SEQUENCE [LARGE SCALE GENOMIC DNA]</scope>
    <source>
        <strain evidence="2 3">NEAU-YY421</strain>
    </source>
</reference>
<sequence length="283" mass="30609">MSATYPTAAPSLRSRIGSDPEGGGYYAAPRRYRLHLALSCPDSLQIAVVHRLLRLDDTLPVTRLPAVPDAPDGGYLALRPLYEASAHHHPGPSLAPVLSDAWSGRIVSTHAPDILRDLARRFGDAGPVLHPCGAEADLERIGLLCERVHGAAQRAGSADPAERYAAVEDLLDVLAVLEGRLTSHAYITTGGLGLADIQLWATLVQLDTVHRPHLDPETVRRIAAHTQLWAYASGLTERPEFGGQLDLDGIEQRRRAHRPDAAAAADGFMRLTCLLHHRPQAAH</sequence>
<dbReference type="InterPro" id="IPR016639">
    <property type="entry name" value="GST_Omega/GSH"/>
</dbReference>
<comment type="caution">
    <text evidence="2">The sequence shown here is derived from an EMBL/GenBank/DDBJ whole genome shotgun (WGS) entry which is preliminary data.</text>
</comment>
<evidence type="ECO:0000313" key="2">
    <source>
        <dbReference type="EMBL" id="RFU84012.1"/>
    </source>
</evidence>
<keyword evidence="3" id="KW-1185">Reference proteome</keyword>
<dbReference type="SUPFAM" id="SSF47616">
    <property type="entry name" value="GST C-terminal domain-like"/>
    <property type="match status" value="1"/>
</dbReference>
<dbReference type="EMBL" id="QUAK01000149">
    <property type="protein sequence ID" value="RFU84012.1"/>
    <property type="molecule type" value="Genomic_DNA"/>
</dbReference>
<feature type="region of interest" description="Disordered" evidence="1">
    <location>
        <begin position="1"/>
        <end position="20"/>
    </location>
</feature>
<dbReference type="GO" id="GO:0004364">
    <property type="term" value="F:glutathione transferase activity"/>
    <property type="evidence" value="ECO:0007669"/>
    <property type="project" value="InterPro"/>
</dbReference>
<gene>
    <name evidence="2" type="ORF">DY218_25160</name>
</gene>
<dbReference type="Gene3D" id="1.20.1050.10">
    <property type="match status" value="1"/>
</dbReference>
<dbReference type="Proteomes" id="UP000263094">
    <property type="component" value="Unassembled WGS sequence"/>
</dbReference>
<dbReference type="OrthoDB" id="9769158at2"/>
<accession>A0A372LZC1</accession>
<dbReference type="PANTHER" id="PTHR32419">
    <property type="entry name" value="GLUTATHIONYL-HYDROQUINONE REDUCTASE"/>
    <property type="match status" value="1"/>
</dbReference>
<dbReference type="Gene3D" id="3.40.30.10">
    <property type="entry name" value="Glutaredoxin"/>
    <property type="match status" value="1"/>
</dbReference>
<evidence type="ECO:0000313" key="3">
    <source>
        <dbReference type="Proteomes" id="UP000263094"/>
    </source>
</evidence>